<dbReference type="InterPro" id="IPR036416">
    <property type="entry name" value="Pept_tRNA_hydro_sf"/>
</dbReference>
<comment type="subcellular location">
    <subcellularLocation>
        <location evidence="7">Cytoplasm</location>
    </subcellularLocation>
</comment>
<evidence type="ECO:0000256" key="9">
    <source>
        <dbReference type="RuleBase" id="RU004320"/>
    </source>
</evidence>
<evidence type="ECO:0000256" key="4">
    <source>
        <dbReference type="ARBA" id="ARBA00022884"/>
    </source>
</evidence>
<evidence type="ECO:0000256" key="5">
    <source>
        <dbReference type="ARBA" id="ARBA00038063"/>
    </source>
</evidence>
<evidence type="ECO:0000256" key="8">
    <source>
        <dbReference type="RuleBase" id="RU000673"/>
    </source>
</evidence>
<dbReference type="AlphaFoldDB" id="A0A1F5S9W2"/>
<sequence>MRIIIGLGNPGEQYKNTRHNLGFMAVDALTIKLGLNWENNKKFKAELAKNDSVILVKPQDFMNNSGQAVASVLSYYKLLPKKLGLIKTANADLSEILTVIHDDLDIELGKFKVSIDSRSAGHRGVESIISHLKTKNFKRIRIGIKTPTLENIPADKFVLIKFNDEELKMIDTIVPTALNEIKN</sequence>
<comment type="caution">
    <text evidence="10">The sequence shown here is derived from an EMBL/GenBank/DDBJ whole genome shotgun (WGS) entry which is preliminary data.</text>
</comment>
<evidence type="ECO:0000256" key="3">
    <source>
        <dbReference type="ARBA" id="ARBA00022801"/>
    </source>
</evidence>
<feature type="binding site" evidence="7">
    <location>
        <position position="61"/>
    </location>
    <ligand>
        <name>tRNA</name>
        <dbReference type="ChEBI" id="CHEBI:17843"/>
    </ligand>
</feature>
<feature type="site" description="Stabilizes the basic form of H active site to accept a proton" evidence="7">
    <location>
        <position position="102"/>
    </location>
</feature>
<keyword evidence="7" id="KW-0963">Cytoplasm</keyword>
<evidence type="ECO:0000256" key="1">
    <source>
        <dbReference type="ARBA" id="ARBA00013260"/>
    </source>
</evidence>
<evidence type="ECO:0000256" key="2">
    <source>
        <dbReference type="ARBA" id="ARBA00022555"/>
    </source>
</evidence>
<name>A0A1F5S9W2_9BACT</name>
<comment type="function">
    <text evidence="7">Hydrolyzes ribosome-free peptidyl-tRNAs (with 1 or more amino acids incorporated), which drop off the ribosome during protein synthesis, or as a result of ribosome stalling.</text>
</comment>
<evidence type="ECO:0000256" key="6">
    <source>
        <dbReference type="ARBA" id="ARBA00050038"/>
    </source>
</evidence>
<accession>A0A1F5S9W2</accession>
<evidence type="ECO:0000313" key="11">
    <source>
        <dbReference type="Proteomes" id="UP000176877"/>
    </source>
</evidence>
<dbReference type="GO" id="GO:0000049">
    <property type="term" value="F:tRNA binding"/>
    <property type="evidence" value="ECO:0007669"/>
    <property type="project" value="UniProtKB-UniRule"/>
</dbReference>
<evidence type="ECO:0000256" key="7">
    <source>
        <dbReference type="HAMAP-Rule" id="MF_00083"/>
    </source>
</evidence>
<dbReference type="PANTHER" id="PTHR17224:SF1">
    <property type="entry name" value="PEPTIDYL-TRNA HYDROLASE"/>
    <property type="match status" value="1"/>
</dbReference>
<dbReference type="PANTHER" id="PTHR17224">
    <property type="entry name" value="PEPTIDYL-TRNA HYDROLASE"/>
    <property type="match status" value="1"/>
</dbReference>
<organism evidence="10 11">
    <name type="scientific">Candidatus Falkowbacteria bacterium RIFCSPHIGHO2_02_FULL_42_9</name>
    <dbReference type="NCBI Taxonomy" id="1797986"/>
    <lineage>
        <taxon>Bacteria</taxon>
        <taxon>Candidatus Falkowiibacteriota</taxon>
    </lineage>
</organism>
<dbReference type="GO" id="GO:0004045">
    <property type="term" value="F:peptidyl-tRNA hydrolase activity"/>
    <property type="evidence" value="ECO:0007669"/>
    <property type="project" value="UniProtKB-UniRule"/>
</dbReference>
<dbReference type="HAMAP" id="MF_00083">
    <property type="entry name" value="Pept_tRNA_hydro_bact"/>
    <property type="match status" value="1"/>
</dbReference>
<comment type="function">
    <text evidence="7">Catalyzes the release of premature peptidyl moieties from peptidyl-tRNA molecules trapped in stalled 50S ribosomal subunits, and thus maintains levels of free tRNAs and 50S ribosomes.</text>
</comment>
<dbReference type="NCBIfam" id="TIGR00447">
    <property type="entry name" value="pth"/>
    <property type="match status" value="1"/>
</dbReference>
<dbReference type="Pfam" id="PF01195">
    <property type="entry name" value="Pept_tRNA_hydro"/>
    <property type="match status" value="1"/>
</dbReference>
<evidence type="ECO:0000313" key="10">
    <source>
        <dbReference type="EMBL" id="OGF23495.1"/>
    </source>
</evidence>
<comment type="similarity">
    <text evidence="5 7 9">Belongs to the PTH family.</text>
</comment>
<feature type="site" description="Discriminates between blocked and unblocked aminoacyl-tRNA" evidence="7">
    <location>
        <position position="9"/>
    </location>
</feature>
<dbReference type="InterPro" id="IPR001328">
    <property type="entry name" value="Pept_tRNA_hydro"/>
</dbReference>
<dbReference type="GO" id="GO:0005737">
    <property type="term" value="C:cytoplasm"/>
    <property type="evidence" value="ECO:0007669"/>
    <property type="project" value="UniProtKB-SubCell"/>
</dbReference>
<keyword evidence="2 7" id="KW-0820">tRNA-binding</keyword>
<comment type="caution">
    <text evidence="7">Lacks conserved residue(s) required for the propagation of feature annotation.</text>
</comment>
<comment type="subunit">
    <text evidence="7">Monomer.</text>
</comment>
<dbReference type="PROSITE" id="PS01195">
    <property type="entry name" value="PEPT_TRNA_HYDROL_1"/>
    <property type="match status" value="1"/>
</dbReference>
<gene>
    <name evidence="7" type="primary">pth</name>
    <name evidence="10" type="ORF">A3D45_01480</name>
</gene>
<dbReference type="CDD" id="cd00462">
    <property type="entry name" value="PTH"/>
    <property type="match status" value="1"/>
</dbReference>
<dbReference type="GO" id="GO:0072344">
    <property type="term" value="P:rescue of stalled ribosome"/>
    <property type="evidence" value="ECO:0007669"/>
    <property type="project" value="UniProtKB-UniRule"/>
</dbReference>
<keyword evidence="4 7" id="KW-0694">RNA-binding</keyword>
<feature type="binding site" evidence="7">
    <location>
        <position position="63"/>
    </location>
    <ligand>
        <name>tRNA</name>
        <dbReference type="ChEBI" id="CHEBI:17843"/>
    </ligand>
</feature>
<protein>
    <recommendedName>
        <fullName evidence="6 7">Peptidyl-tRNA hydrolase</fullName>
        <shortName evidence="7">Pth</shortName>
        <ecNumber evidence="1 7">3.1.1.29</ecNumber>
    </recommendedName>
</protein>
<dbReference type="EMBL" id="MFFT01000007">
    <property type="protein sequence ID" value="OGF23495.1"/>
    <property type="molecule type" value="Genomic_DNA"/>
</dbReference>
<dbReference type="Gene3D" id="3.40.50.1470">
    <property type="entry name" value="Peptidyl-tRNA hydrolase"/>
    <property type="match status" value="1"/>
</dbReference>
<dbReference type="Proteomes" id="UP000176877">
    <property type="component" value="Unassembled WGS sequence"/>
</dbReference>
<dbReference type="GO" id="GO:0006515">
    <property type="term" value="P:protein quality control for misfolded or incompletely synthesized proteins"/>
    <property type="evidence" value="ECO:0007669"/>
    <property type="project" value="UniProtKB-UniRule"/>
</dbReference>
<dbReference type="SUPFAM" id="SSF53178">
    <property type="entry name" value="Peptidyl-tRNA hydrolase-like"/>
    <property type="match status" value="1"/>
</dbReference>
<comment type="catalytic activity">
    <reaction evidence="7 8">
        <text>an N-acyl-L-alpha-aminoacyl-tRNA + H2O = an N-acyl-L-amino acid + a tRNA + H(+)</text>
        <dbReference type="Rhea" id="RHEA:54448"/>
        <dbReference type="Rhea" id="RHEA-COMP:10123"/>
        <dbReference type="Rhea" id="RHEA-COMP:13883"/>
        <dbReference type="ChEBI" id="CHEBI:15377"/>
        <dbReference type="ChEBI" id="CHEBI:15378"/>
        <dbReference type="ChEBI" id="CHEBI:59874"/>
        <dbReference type="ChEBI" id="CHEBI:78442"/>
        <dbReference type="ChEBI" id="CHEBI:138191"/>
        <dbReference type="EC" id="3.1.1.29"/>
    </reaction>
</comment>
<proteinExistence type="inferred from homology"/>
<reference evidence="10 11" key="1">
    <citation type="journal article" date="2016" name="Nat. Commun.">
        <title>Thousands of microbial genomes shed light on interconnected biogeochemical processes in an aquifer system.</title>
        <authorList>
            <person name="Anantharaman K."/>
            <person name="Brown C.T."/>
            <person name="Hug L.A."/>
            <person name="Sharon I."/>
            <person name="Castelle C.J."/>
            <person name="Probst A.J."/>
            <person name="Thomas B.C."/>
            <person name="Singh A."/>
            <person name="Wilkins M.J."/>
            <person name="Karaoz U."/>
            <person name="Brodie E.L."/>
            <person name="Williams K.H."/>
            <person name="Hubbard S.S."/>
            <person name="Banfield J.F."/>
        </authorList>
    </citation>
    <scope>NUCLEOTIDE SEQUENCE [LARGE SCALE GENOMIC DNA]</scope>
</reference>
<dbReference type="EC" id="3.1.1.29" evidence="1 7"/>
<dbReference type="InterPro" id="IPR018171">
    <property type="entry name" value="Pept_tRNA_hydro_CS"/>
</dbReference>
<feature type="binding site" evidence="7">
    <location>
        <position position="14"/>
    </location>
    <ligand>
        <name>tRNA</name>
        <dbReference type="ChEBI" id="CHEBI:17843"/>
    </ligand>
</feature>
<feature type="active site" description="Proton acceptor" evidence="7">
    <location>
        <position position="19"/>
    </location>
</feature>
<keyword evidence="3 7" id="KW-0378">Hydrolase</keyword>